<organism evidence="1 2">
    <name type="scientific">Faecalibacterium duncaniae (strain DSM 17677 / JCM 31915 / A2-165)</name>
    <name type="common">Faecalibacterium prausnitzii</name>
    <dbReference type="NCBI Taxonomy" id="411483"/>
    <lineage>
        <taxon>Bacteria</taxon>
        <taxon>Bacillati</taxon>
        <taxon>Bacillota</taxon>
        <taxon>Clostridia</taxon>
        <taxon>Eubacteriales</taxon>
        <taxon>Oscillospiraceae</taxon>
        <taxon>Faecalibacterium</taxon>
    </lineage>
</organism>
<evidence type="ECO:0000313" key="2">
    <source>
        <dbReference type="Proteomes" id="UP000004619"/>
    </source>
</evidence>
<dbReference type="HOGENOM" id="CLU_1265365_0_0_9"/>
<proteinExistence type="predicted"/>
<keyword evidence="2" id="KW-1185">Reference proteome</keyword>
<reference evidence="1" key="1">
    <citation type="submission" date="2009-08" db="EMBL/GenBank/DDBJ databases">
        <authorList>
            <person name="Weinstock G."/>
            <person name="Sodergren E."/>
            <person name="Clifton S."/>
            <person name="Fulton L."/>
            <person name="Fulton B."/>
            <person name="Courtney L."/>
            <person name="Fronick C."/>
            <person name="Harrison M."/>
            <person name="Strong C."/>
            <person name="Farmer C."/>
            <person name="Delahaunty K."/>
            <person name="Markovic C."/>
            <person name="Hall O."/>
            <person name="Minx P."/>
            <person name="Tomlinson C."/>
            <person name="Mitreva M."/>
            <person name="Nelson J."/>
            <person name="Hou S."/>
            <person name="Wollam A."/>
            <person name="Pepin K.H."/>
            <person name="Johnson M."/>
            <person name="Bhonagiri V."/>
            <person name="Nash W.E."/>
            <person name="Warren W."/>
            <person name="Chinwalla A."/>
            <person name="Mardis E.R."/>
            <person name="Wilson R.K."/>
        </authorList>
    </citation>
    <scope>NUCLEOTIDE SEQUENCE [LARGE SCALE GENOMIC DNA]</scope>
    <source>
        <strain evidence="1">A2-165</strain>
    </source>
</reference>
<evidence type="ECO:0000313" key="1">
    <source>
        <dbReference type="EMBL" id="EEU97878.1"/>
    </source>
</evidence>
<protein>
    <submittedName>
        <fullName evidence="1">Uncharacterized protein</fullName>
    </submittedName>
</protein>
<dbReference type="Proteomes" id="UP000004619">
    <property type="component" value="Unassembled WGS sequence"/>
</dbReference>
<dbReference type="STRING" id="411483.FAEPRAA2165_00462"/>
<accession>C7H2G5</accession>
<comment type="caution">
    <text evidence="1">The sequence shown here is derived from an EMBL/GenBank/DDBJ whole genome shotgun (WGS) entry which is preliminary data.</text>
</comment>
<name>C7H2G5_FAED2</name>
<dbReference type="AlphaFoldDB" id="C7H2G5"/>
<sequence>MISPGGVRWLRASECGPGACCGAARAGRLCGFGILPNKFLQRKGPCMYRAIACKSSVLYIRLPCLQALGPLQEHTTFRESLVCYTSPPGGVYVLGVLPGVSIIQFVGCRGRSGFALPGPGRPAQSTGLGCPDSQASRARHSHTGLCRSCKAAGYSGVTVRKFQRPALRFPCSGSGSYCSSNAPLFLLVGLCRSLCACIKPWGGPFCKRAERGRRCSGM</sequence>
<dbReference type="EMBL" id="ACOP02000008">
    <property type="protein sequence ID" value="EEU97878.1"/>
    <property type="molecule type" value="Genomic_DNA"/>
</dbReference>
<gene>
    <name evidence="1" type="ORF">FAEPRAA2165_00462</name>
</gene>